<name>A0ABN4BZL6_DEHRP</name>
<sequence>MHGAEAASCRPAPDHVISLILNDKSEYGIAEAKIAEWSKLYPAVDVQQELRKMKGWLDANPSKRKTRSGILRFVNNWLSKERDRGGYKATKTAVPIFKDYDDDEDFLGSGGASP</sequence>
<proteinExistence type="predicted"/>
<evidence type="ECO:0000313" key="1">
    <source>
        <dbReference type="EMBL" id="AHF11497.1"/>
    </source>
</evidence>
<reference evidence="1 2" key="1">
    <citation type="journal article" date="2013" name="Stand. Genomic Sci.">
        <title>Complete genome sequence of Dehalobacter restrictus PER-K23(T.).</title>
        <authorList>
            <person name="Kruse T."/>
            <person name="Maillard J."/>
            <person name="Goodwin L."/>
            <person name="Woyke T."/>
            <person name="Teshima H."/>
            <person name="Bruce D."/>
            <person name="Detter C."/>
            <person name="Tapia R."/>
            <person name="Han C."/>
            <person name="Huntemann M."/>
            <person name="Wei C.L."/>
            <person name="Han J."/>
            <person name="Chen A."/>
            <person name="Kyrpides N."/>
            <person name="Szeto E."/>
            <person name="Markowitz V."/>
            <person name="Ivanova N."/>
            <person name="Pagani I."/>
            <person name="Pati A."/>
            <person name="Pitluck S."/>
            <person name="Nolan M."/>
            <person name="Holliger C."/>
            <person name="Smidt H."/>
        </authorList>
    </citation>
    <scope>NUCLEOTIDE SEQUENCE [LARGE SCALE GENOMIC DNA]</scope>
    <source>
        <strain evidence="2">DSM 9455</strain>
    </source>
</reference>
<dbReference type="EMBL" id="CP007033">
    <property type="protein sequence ID" value="AHF11497.1"/>
    <property type="molecule type" value="Genomic_DNA"/>
</dbReference>
<dbReference type="RefSeq" id="WP_019224935.1">
    <property type="nucleotide sequence ID" value="NZ_CP007033.1"/>
</dbReference>
<dbReference type="Proteomes" id="UP000018934">
    <property type="component" value="Chromosome"/>
</dbReference>
<gene>
    <name evidence="1" type="ORF">DEHRE_13930</name>
</gene>
<protein>
    <submittedName>
        <fullName evidence="1">Uncharacterized protein</fullName>
    </submittedName>
</protein>
<evidence type="ECO:0000313" key="2">
    <source>
        <dbReference type="Proteomes" id="UP000018934"/>
    </source>
</evidence>
<keyword evidence="2" id="KW-1185">Reference proteome</keyword>
<accession>A0ABN4BZL6</accession>
<organism evidence="1 2">
    <name type="scientific">Dehalobacter restrictus (strain DSM 9455 / PER-K23)</name>
    <dbReference type="NCBI Taxonomy" id="871738"/>
    <lineage>
        <taxon>Bacteria</taxon>
        <taxon>Bacillati</taxon>
        <taxon>Bacillota</taxon>
        <taxon>Clostridia</taxon>
        <taxon>Eubacteriales</taxon>
        <taxon>Desulfitobacteriaceae</taxon>
        <taxon>Dehalobacter</taxon>
    </lineage>
</organism>